<feature type="chain" id="PRO_5042134103" description="UrcA family protein" evidence="1">
    <location>
        <begin position="21"/>
        <end position="103"/>
    </location>
</feature>
<dbReference type="Proteomes" id="UP001196068">
    <property type="component" value="Unassembled WGS sequence"/>
</dbReference>
<keyword evidence="1" id="KW-0732">Signal</keyword>
<keyword evidence="3" id="KW-1185">Reference proteome</keyword>
<evidence type="ECO:0000313" key="3">
    <source>
        <dbReference type="Proteomes" id="UP001196068"/>
    </source>
</evidence>
<reference evidence="2" key="1">
    <citation type="submission" date="2020-01" db="EMBL/GenBank/DDBJ databases">
        <authorList>
            <person name="Rat A."/>
        </authorList>
    </citation>
    <scope>NUCLEOTIDE SEQUENCE</scope>
    <source>
        <strain evidence="2">LMG 28251</strain>
    </source>
</reference>
<organism evidence="2 3">
    <name type="scientific">Plastoroseomonas arctica</name>
    <dbReference type="NCBI Taxonomy" id="1509237"/>
    <lineage>
        <taxon>Bacteria</taxon>
        <taxon>Pseudomonadati</taxon>
        <taxon>Pseudomonadota</taxon>
        <taxon>Alphaproteobacteria</taxon>
        <taxon>Acetobacterales</taxon>
        <taxon>Acetobacteraceae</taxon>
        <taxon>Plastoroseomonas</taxon>
    </lineage>
</organism>
<evidence type="ECO:0000313" key="2">
    <source>
        <dbReference type="EMBL" id="MBR0655030.1"/>
    </source>
</evidence>
<gene>
    <name evidence="2" type="ORF">GXW79_08055</name>
</gene>
<feature type="signal peptide" evidence="1">
    <location>
        <begin position="1"/>
        <end position="20"/>
    </location>
</feature>
<evidence type="ECO:0008006" key="4">
    <source>
        <dbReference type="Google" id="ProtNLM"/>
    </source>
</evidence>
<comment type="caution">
    <text evidence="2">The sequence shown here is derived from an EMBL/GenBank/DDBJ whole genome shotgun (WGS) entry which is preliminary data.</text>
</comment>
<evidence type="ECO:0000256" key="1">
    <source>
        <dbReference type="SAM" id="SignalP"/>
    </source>
</evidence>
<reference evidence="2" key="2">
    <citation type="journal article" date="2021" name="Syst. Appl. Microbiol.">
        <title>Roseomonas hellenica sp. nov., isolated from roots of wild-growing Alkanna tinctoria.</title>
        <authorList>
            <person name="Rat A."/>
            <person name="Naranjo H.D."/>
            <person name="Lebbe L."/>
            <person name="Cnockaert M."/>
            <person name="Krigas N."/>
            <person name="Grigoriadou K."/>
            <person name="Maloupa E."/>
            <person name="Willems A."/>
        </authorList>
    </citation>
    <scope>NUCLEOTIDE SEQUENCE</scope>
    <source>
        <strain evidence="2">LMG 28251</strain>
    </source>
</reference>
<proteinExistence type="predicted"/>
<dbReference type="RefSeq" id="WP_211873866.1">
    <property type="nucleotide sequence ID" value="NZ_JAAEDH010000007.1"/>
</dbReference>
<accession>A0AAF1JW14</accession>
<dbReference type="EMBL" id="JAAEDH010000007">
    <property type="protein sequence ID" value="MBR0655030.1"/>
    <property type="molecule type" value="Genomic_DNA"/>
</dbReference>
<sequence length="103" mass="10711">MRFHILALVVFLFAPPLARACDPDELNAHLTTVCRAALDPAVAVIMPLRVHASAEEDTAIGLAFARAAEACDTGDPAIGAAEAVRLARLAGRIEARTGALPAL</sequence>
<name>A0AAF1JW14_9PROT</name>
<protein>
    <recommendedName>
        <fullName evidence="4">UrcA family protein</fullName>
    </recommendedName>
</protein>
<dbReference type="AlphaFoldDB" id="A0AAF1JW14"/>